<protein>
    <submittedName>
        <fullName evidence="3">Cytochrome c</fullName>
    </submittedName>
</protein>
<evidence type="ECO:0000259" key="2">
    <source>
        <dbReference type="Pfam" id="PF09098"/>
    </source>
</evidence>
<dbReference type="EMBL" id="QFYR01000006">
    <property type="protein sequence ID" value="RAK50773.1"/>
    <property type="molecule type" value="Genomic_DNA"/>
</dbReference>
<dbReference type="OrthoDB" id="9789237at2"/>
<accession>A0A328A859</accession>
<sequence length="98" mass="10432">MRRTLAASTLLAAVSLSSAAFAQTPANGDFRPGPEKPLVQKNCTACHVATQVTAKRKTAEQWGETVEKMIGYGAKLSDAEFESVVGYLAKNYGPDSPK</sequence>
<dbReference type="AlphaFoldDB" id="A0A328A859"/>
<dbReference type="InterPro" id="IPR015182">
    <property type="entry name" value="QH-AmDH_asu_heme-bd_dom"/>
</dbReference>
<feature type="chain" id="PRO_5016331769" evidence="1">
    <location>
        <begin position="23"/>
        <end position="98"/>
    </location>
</feature>
<dbReference type="Gene3D" id="1.10.760.10">
    <property type="entry name" value="Cytochrome c-like domain"/>
    <property type="match status" value="1"/>
</dbReference>
<keyword evidence="4" id="KW-1185">Reference proteome</keyword>
<feature type="domain" description="Quinohemoprotein amine dehydrogenase alpha subunit haem binding" evidence="2">
    <location>
        <begin position="37"/>
        <end position="93"/>
    </location>
</feature>
<evidence type="ECO:0000313" key="4">
    <source>
        <dbReference type="Proteomes" id="UP000249725"/>
    </source>
</evidence>
<dbReference type="InterPro" id="IPR036909">
    <property type="entry name" value="Cyt_c-like_dom_sf"/>
</dbReference>
<feature type="signal peptide" evidence="1">
    <location>
        <begin position="1"/>
        <end position="22"/>
    </location>
</feature>
<gene>
    <name evidence="3" type="ORF">DJ018_18700</name>
</gene>
<dbReference type="Proteomes" id="UP000249725">
    <property type="component" value="Unassembled WGS sequence"/>
</dbReference>
<evidence type="ECO:0000313" key="3">
    <source>
        <dbReference type="EMBL" id="RAK50773.1"/>
    </source>
</evidence>
<proteinExistence type="predicted"/>
<organism evidence="3 4">
    <name type="scientific">Phenylobacterium deserti</name>
    <dbReference type="NCBI Taxonomy" id="1914756"/>
    <lineage>
        <taxon>Bacteria</taxon>
        <taxon>Pseudomonadati</taxon>
        <taxon>Pseudomonadota</taxon>
        <taxon>Alphaproteobacteria</taxon>
        <taxon>Caulobacterales</taxon>
        <taxon>Caulobacteraceae</taxon>
        <taxon>Phenylobacterium</taxon>
    </lineage>
</organism>
<name>A0A328A859_9CAUL</name>
<keyword evidence="1" id="KW-0732">Signal</keyword>
<dbReference type="SUPFAM" id="SSF46626">
    <property type="entry name" value="Cytochrome c"/>
    <property type="match status" value="1"/>
</dbReference>
<dbReference type="RefSeq" id="WP_111516502.1">
    <property type="nucleotide sequence ID" value="NZ_QFYR01000006.1"/>
</dbReference>
<dbReference type="GO" id="GO:0020037">
    <property type="term" value="F:heme binding"/>
    <property type="evidence" value="ECO:0007669"/>
    <property type="project" value="InterPro"/>
</dbReference>
<dbReference type="Pfam" id="PF09098">
    <property type="entry name" value="Dehyd-heme_bind"/>
    <property type="match status" value="1"/>
</dbReference>
<comment type="caution">
    <text evidence="3">The sequence shown here is derived from an EMBL/GenBank/DDBJ whole genome shotgun (WGS) entry which is preliminary data.</text>
</comment>
<dbReference type="GO" id="GO:0009055">
    <property type="term" value="F:electron transfer activity"/>
    <property type="evidence" value="ECO:0007669"/>
    <property type="project" value="InterPro"/>
</dbReference>
<evidence type="ECO:0000256" key="1">
    <source>
        <dbReference type="SAM" id="SignalP"/>
    </source>
</evidence>
<reference evidence="4" key="1">
    <citation type="submission" date="2018-05" db="EMBL/GenBank/DDBJ databases">
        <authorList>
            <person name="Li X."/>
        </authorList>
    </citation>
    <scope>NUCLEOTIDE SEQUENCE [LARGE SCALE GENOMIC DNA]</scope>
    <source>
        <strain evidence="4">YIM 73061</strain>
    </source>
</reference>